<dbReference type="InterPro" id="IPR017972">
    <property type="entry name" value="Cyt_P450_CS"/>
</dbReference>
<reference evidence="10" key="1">
    <citation type="submission" date="2023-10" db="EMBL/GenBank/DDBJ databases">
        <authorList>
            <person name="Domelevo Entfellner J.-B."/>
        </authorList>
    </citation>
    <scope>NUCLEOTIDE SEQUENCE</scope>
</reference>
<accession>A0AA86SKZ0</accession>
<keyword evidence="4 8" id="KW-0479">Metal-binding</keyword>
<evidence type="ECO:0000256" key="5">
    <source>
        <dbReference type="ARBA" id="ARBA00023002"/>
    </source>
</evidence>
<dbReference type="InterPro" id="IPR036396">
    <property type="entry name" value="Cyt_P450_sf"/>
</dbReference>
<evidence type="ECO:0000256" key="1">
    <source>
        <dbReference type="ARBA" id="ARBA00001971"/>
    </source>
</evidence>
<keyword evidence="6 8" id="KW-0408">Iron</keyword>
<dbReference type="Gene3D" id="1.10.630.10">
    <property type="entry name" value="Cytochrome P450"/>
    <property type="match status" value="1"/>
</dbReference>
<dbReference type="PANTHER" id="PTHR47955">
    <property type="entry name" value="CYTOCHROME P450 FAMILY 71 PROTEIN"/>
    <property type="match status" value="1"/>
</dbReference>
<dbReference type="PROSITE" id="PS00086">
    <property type="entry name" value="CYTOCHROME_P450"/>
    <property type="match status" value="1"/>
</dbReference>
<organism evidence="10 11">
    <name type="scientific">Sphenostylis stenocarpa</name>
    <dbReference type="NCBI Taxonomy" id="92480"/>
    <lineage>
        <taxon>Eukaryota</taxon>
        <taxon>Viridiplantae</taxon>
        <taxon>Streptophyta</taxon>
        <taxon>Embryophyta</taxon>
        <taxon>Tracheophyta</taxon>
        <taxon>Spermatophyta</taxon>
        <taxon>Magnoliopsida</taxon>
        <taxon>eudicotyledons</taxon>
        <taxon>Gunneridae</taxon>
        <taxon>Pentapetalae</taxon>
        <taxon>rosids</taxon>
        <taxon>fabids</taxon>
        <taxon>Fabales</taxon>
        <taxon>Fabaceae</taxon>
        <taxon>Papilionoideae</taxon>
        <taxon>50 kb inversion clade</taxon>
        <taxon>NPAAA clade</taxon>
        <taxon>indigoferoid/millettioid clade</taxon>
        <taxon>Phaseoleae</taxon>
        <taxon>Sphenostylis</taxon>
    </lineage>
</organism>
<dbReference type="InterPro" id="IPR002401">
    <property type="entry name" value="Cyt_P450_E_grp-I"/>
</dbReference>
<evidence type="ECO:0000256" key="9">
    <source>
        <dbReference type="RuleBase" id="RU000461"/>
    </source>
</evidence>
<evidence type="ECO:0000256" key="3">
    <source>
        <dbReference type="ARBA" id="ARBA00022617"/>
    </source>
</evidence>
<keyword evidence="5 9" id="KW-0560">Oxidoreductase</keyword>
<dbReference type="Pfam" id="PF00067">
    <property type="entry name" value="p450"/>
    <property type="match status" value="1"/>
</dbReference>
<dbReference type="EMBL" id="OY731403">
    <property type="protein sequence ID" value="CAJ1963941.1"/>
    <property type="molecule type" value="Genomic_DNA"/>
</dbReference>
<keyword evidence="7 9" id="KW-0503">Monooxygenase</keyword>
<dbReference type="InterPro" id="IPR001128">
    <property type="entry name" value="Cyt_P450"/>
</dbReference>
<comment type="cofactor">
    <cofactor evidence="1 8">
        <name>heme</name>
        <dbReference type="ChEBI" id="CHEBI:30413"/>
    </cofactor>
</comment>
<evidence type="ECO:0000256" key="6">
    <source>
        <dbReference type="ARBA" id="ARBA00023004"/>
    </source>
</evidence>
<evidence type="ECO:0000313" key="10">
    <source>
        <dbReference type="EMBL" id="CAJ1963941.1"/>
    </source>
</evidence>
<keyword evidence="11" id="KW-1185">Reference proteome</keyword>
<feature type="binding site" description="axial binding residue" evidence="8">
    <location>
        <position position="422"/>
    </location>
    <ligand>
        <name>heme</name>
        <dbReference type="ChEBI" id="CHEBI:30413"/>
    </ligand>
    <ligandPart>
        <name>Fe</name>
        <dbReference type="ChEBI" id="CHEBI:18248"/>
    </ligandPart>
</feature>
<evidence type="ECO:0000256" key="4">
    <source>
        <dbReference type="ARBA" id="ARBA00022723"/>
    </source>
</evidence>
<sequence length="493" mass="56130">MKISKSKSSTSNLPPGPWKLPLIGNLHQLFGSSLPHHVLRNLASKYGPLMHLKLGEVSNIIVSSPEMAKEIVKTHDIIFSNRPQILVSKIAYNAKDIAFSPYGSYWRQLRKMCTEELLASKRVQCFRSIREEEVSTFIKEISSREGLVVNISEKIYSLTYGITARAAIGEKCMHQQELISLIEEAIYLAGGLCVADLYPSVTWLQMFSVVKAKSEKLFRKTDEILDKIIEDHKTKKRGHLYETDQKDLVDILLDYQQPNNNIPLDHPLTDENVKAVILDVFSAGTETSSAVVEWAMSEMVRNPKVMEKAQAEVRRVFNSKGCVDETQLNQLTYLKCVIKETMRLHPPAPLLLPRESKEKCEINGYDIPARTRVLINAWAIGRDPKYWTDAETFKPERFLDSSIDYKGTNFEFIPFGAGRRMCPGIAFAIADIELPLAQLIYHFDWRLPIGIKYEELDMSESYGLTARRPNGLMSLDLFTRRSCRAINLENVPQ</sequence>
<dbReference type="GO" id="GO:0005506">
    <property type="term" value="F:iron ion binding"/>
    <property type="evidence" value="ECO:0007669"/>
    <property type="project" value="InterPro"/>
</dbReference>
<evidence type="ECO:0000256" key="2">
    <source>
        <dbReference type="ARBA" id="ARBA00010617"/>
    </source>
</evidence>
<dbReference type="PRINTS" id="PR00463">
    <property type="entry name" value="EP450I"/>
</dbReference>
<dbReference type="AlphaFoldDB" id="A0AA86SKZ0"/>
<evidence type="ECO:0000256" key="8">
    <source>
        <dbReference type="PIRSR" id="PIRSR602401-1"/>
    </source>
</evidence>
<comment type="similarity">
    <text evidence="2 9">Belongs to the cytochrome P450 family.</text>
</comment>
<dbReference type="Gramene" id="rna-AYBTSS11_LOCUS20047">
    <property type="protein sequence ID" value="CAJ1963941.1"/>
    <property type="gene ID" value="gene-AYBTSS11_LOCUS20047"/>
</dbReference>
<dbReference type="Proteomes" id="UP001189624">
    <property type="component" value="Chromosome 6"/>
</dbReference>
<keyword evidence="3 8" id="KW-0349">Heme</keyword>
<dbReference type="GO" id="GO:0016705">
    <property type="term" value="F:oxidoreductase activity, acting on paired donors, with incorporation or reduction of molecular oxygen"/>
    <property type="evidence" value="ECO:0007669"/>
    <property type="project" value="InterPro"/>
</dbReference>
<proteinExistence type="inferred from homology"/>
<name>A0AA86SKZ0_9FABA</name>
<dbReference type="PRINTS" id="PR00385">
    <property type="entry name" value="P450"/>
</dbReference>
<dbReference type="FunFam" id="1.10.630.10:FF:000008">
    <property type="entry name" value="Cytochrome P450 71D8"/>
    <property type="match status" value="1"/>
</dbReference>
<evidence type="ECO:0000313" key="11">
    <source>
        <dbReference type="Proteomes" id="UP001189624"/>
    </source>
</evidence>
<evidence type="ECO:0000256" key="7">
    <source>
        <dbReference type="ARBA" id="ARBA00023033"/>
    </source>
</evidence>
<evidence type="ECO:0008006" key="12">
    <source>
        <dbReference type="Google" id="ProtNLM"/>
    </source>
</evidence>
<dbReference type="GO" id="GO:0004497">
    <property type="term" value="F:monooxygenase activity"/>
    <property type="evidence" value="ECO:0007669"/>
    <property type="project" value="UniProtKB-KW"/>
</dbReference>
<dbReference type="PANTHER" id="PTHR47955:SF8">
    <property type="entry name" value="CYTOCHROME P450 71D11-LIKE"/>
    <property type="match status" value="1"/>
</dbReference>
<protein>
    <recommendedName>
        <fullName evidence="12">Cytochrome P450</fullName>
    </recommendedName>
</protein>
<gene>
    <name evidence="10" type="ORF">AYBTSS11_LOCUS20047</name>
</gene>
<dbReference type="SUPFAM" id="SSF48264">
    <property type="entry name" value="Cytochrome P450"/>
    <property type="match status" value="1"/>
</dbReference>
<dbReference type="CDD" id="cd11072">
    <property type="entry name" value="CYP71-like"/>
    <property type="match status" value="1"/>
</dbReference>
<dbReference type="GO" id="GO:0020037">
    <property type="term" value="F:heme binding"/>
    <property type="evidence" value="ECO:0007669"/>
    <property type="project" value="InterPro"/>
</dbReference>